<dbReference type="Pfam" id="PF00382">
    <property type="entry name" value="TFIIB"/>
    <property type="match status" value="1"/>
</dbReference>
<evidence type="ECO:0000256" key="2">
    <source>
        <dbReference type="ARBA" id="ARBA00010857"/>
    </source>
</evidence>
<reference evidence="10" key="1">
    <citation type="journal article" date="2023" name="G3 (Bethesda)">
        <title>Whole genome assemblies of Zophobas morio and Tenebrio molitor.</title>
        <authorList>
            <person name="Kaur S."/>
            <person name="Stinson S.A."/>
            <person name="diCenzo G.C."/>
        </authorList>
    </citation>
    <scope>NUCLEOTIDE SEQUENCE</scope>
    <source>
        <strain evidence="10">QUZm001</strain>
    </source>
</reference>
<comment type="similarity">
    <text evidence="2">Belongs to the TFIIB family.</text>
</comment>
<keyword evidence="4" id="KW-0863">Zinc-finger</keyword>
<dbReference type="InterPro" id="IPR000812">
    <property type="entry name" value="TFIIB"/>
</dbReference>
<dbReference type="GO" id="GO:0000995">
    <property type="term" value="F:RNA polymerase III general transcription initiation factor activity"/>
    <property type="evidence" value="ECO:0007669"/>
    <property type="project" value="TreeGrafter"/>
</dbReference>
<keyword evidence="7" id="KW-0804">Transcription</keyword>
<accession>A0AA38HIR5</accession>
<evidence type="ECO:0000313" key="11">
    <source>
        <dbReference type="Proteomes" id="UP001168821"/>
    </source>
</evidence>
<evidence type="ECO:0000256" key="6">
    <source>
        <dbReference type="ARBA" id="ARBA00023015"/>
    </source>
</evidence>
<keyword evidence="8" id="KW-0539">Nucleus</keyword>
<evidence type="ECO:0000259" key="9">
    <source>
        <dbReference type="Pfam" id="PF00382"/>
    </source>
</evidence>
<name>A0AA38HIR5_9CUCU</name>
<gene>
    <name evidence="10" type="ORF">Zmor_027084</name>
</gene>
<dbReference type="SUPFAM" id="SSF47954">
    <property type="entry name" value="Cyclin-like"/>
    <property type="match status" value="1"/>
</dbReference>
<dbReference type="PANTHER" id="PTHR11618">
    <property type="entry name" value="TRANSCRIPTION INITIATION FACTOR IIB-RELATED"/>
    <property type="match status" value="1"/>
</dbReference>
<dbReference type="GO" id="GO:0097550">
    <property type="term" value="C:transcription preinitiation complex"/>
    <property type="evidence" value="ECO:0007669"/>
    <property type="project" value="TreeGrafter"/>
</dbReference>
<evidence type="ECO:0000256" key="3">
    <source>
        <dbReference type="ARBA" id="ARBA00022723"/>
    </source>
</evidence>
<evidence type="ECO:0000256" key="7">
    <source>
        <dbReference type="ARBA" id="ARBA00023163"/>
    </source>
</evidence>
<dbReference type="InterPro" id="IPR036915">
    <property type="entry name" value="Cyclin-like_sf"/>
</dbReference>
<dbReference type="InterPro" id="IPR013150">
    <property type="entry name" value="TFIIB_cyclin"/>
</dbReference>
<comment type="caution">
    <text evidence="10">The sequence shown here is derived from an EMBL/GenBank/DDBJ whole genome shotgun (WGS) entry which is preliminary data.</text>
</comment>
<organism evidence="10 11">
    <name type="scientific">Zophobas morio</name>
    <dbReference type="NCBI Taxonomy" id="2755281"/>
    <lineage>
        <taxon>Eukaryota</taxon>
        <taxon>Metazoa</taxon>
        <taxon>Ecdysozoa</taxon>
        <taxon>Arthropoda</taxon>
        <taxon>Hexapoda</taxon>
        <taxon>Insecta</taxon>
        <taxon>Pterygota</taxon>
        <taxon>Neoptera</taxon>
        <taxon>Endopterygota</taxon>
        <taxon>Coleoptera</taxon>
        <taxon>Polyphaga</taxon>
        <taxon>Cucujiformia</taxon>
        <taxon>Tenebrionidae</taxon>
        <taxon>Zophobas</taxon>
    </lineage>
</organism>
<sequence>MKRDWIHVGRRPDSICGAALLIAARMHNFSRSVSEIVEVVRCCDMTLRKRLSEFEVTPSASLAVSEFESIFLEEECDPPAFSRLREKSHLQALKTLGIVTEDDDTSPAVPDDFGERLSESPGLLQRNTISTCVSEGEASAASSTEPIKLLALHDVLAEECYTASPSQDCSTEERAIPERMDFASQDEYVDLFEEDEEEYGGEDCSTIDGHWYQNQGSFCDGTYSYNC</sequence>
<dbReference type="GO" id="GO:0070897">
    <property type="term" value="P:transcription preinitiation complex assembly"/>
    <property type="evidence" value="ECO:0007669"/>
    <property type="project" value="InterPro"/>
</dbReference>
<dbReference type="AlphaFoldDB" id="A0AA38HIR5"/>
<keyword evidence="5" id="KW-0862">Zinc</keyword>
<keyword evidence="3" id="KW-0479">Metal-binding</keyword>
<dbReference type="EMBL" id="JALNTZ010000846">
    <property type="protein sequence ID" value="KAJ3630086.1"/>
    <property type="molecule type" value="Genomic_DNA"/>
</dbReference>
<evidence type="ECO:0000313" key="10">
    <source>
        <dbReference type="EMBL" id="KAJ3630086.1"/>
    </source>
</evidence>
<dbReference type="GO" id="GO:0001006">
    <property type="term" value="F:RNA polymerase III type 3 promoter sequence-specific DNA binding"/>
    <property type="evidence" value="ECO:0007669"/>
    <property type="project" value="TreeGrafter"/>
</dbReference>
<evidence type="ECO:0000256" key="4">
    <source>
        <dbReference type="ARBA" id="ARBA00022771"/>
    </source>
</evidence>
<keyword evidence="11" id="KW-1185">Reference proteome</keyword>
<dbReference type="GO" id="GO:0008270">
    <property type="term" value="F:zinc ion binding"/>
    <property type="evidence" value="ECO:0007669"/>
    <property type="project" value="UniProtKB-KW"/>
</dbReference>
<evidence type="ECO:0000256" key="1">
    <source>
        <dbReference type="ARBA" id="ARBA00004123"/>
    </source>
</evidence>
<keyword evidence="6" id="KW-0805">Transcription regulation</keyword>
<dbReference type="Gene3D" id="1.10.472.10">
    <property type="entry name" value="Cyclin-like"/>
    <property type="match status" value="1"/>
</dbReference>
<dbReference type="GO" id="GO:0017025">
    <property type="term" value="F:TBP-class protein binding"/>
    <property type="evidence" value="ECO:0007669"/>
    <property type="project" value="InterPro"/>
</dbReference>
<dbReference type="GO" id="GO:0000126">
    <property type="term" value="C:transcription factor TFIIIB complex"/>
    <property type="evidence" value="ECO:0007669"/>
    <property type="project" value="TreeGrafter"/>
</dbReference>
<feature type="domain" description="Transcription factor TFIIB cyclin-like" evidence="9">
    <location>
        <begin position="1"/>
        <end position="55"/>
    </location>
</feature>
<dbReference type="GO" id="GO:0005634">
    <property type="term" value="C:nucleus"/>
    <property type="evidence" value="ECO:0007669"/>
    <property type="project" value="UniProtKB-SubCell"/>
</dbReference>
<protein>
    <recommendedName>
        <fullName evidence="9">Transcription factor TFIIB cyclin-like domain-containing protein</fullName>
    </recommendedName>
</protein>
<proteinExistence type="inferred from homology"/>
<evidence type="ECO:0000256" key="5">
    <source>
        <dbReference type="ARBA" id="ARBA00022833"/>
    </source>
</evidence>
<dbReference type="PANTHER" id="PTHR11618:SF4">
    <property type="entry name" value="TRANSCRIPTION FACTOR IIIB 90 KDA SUBUNIT"/>
    <property type="match status" value="1"/>
</dbReference>
<evidence type="ECO:0000256" key="8">
    <source>
        <dbReference type="ARBA" id="ARBA00023242"/>
    </source>
</evidence>
<comment type="subcellular location">
    <subcellularLocation>
        <location evidence="1">Nucleus</location>
    </subcellularLocation>
</comment>
<dbReference type="Proteomes" id="UP001168821">
    <property type="component" value="Unassembled WGS sequence"/>
</dbReference>